<keyword evidence="2" id="KW-0255">Endonuclease</keyword>
<dbReference type="EMBL" id="BK015645">
    <property type="protein sequence ID" value="DAE17707.1"/>
    <property type="molecule type" value="Genomic_DNA"/>
</dbReference>
<evidence type="ECO:0000313" key="2">
    <source>
        <dbReference type="EMBL" id="DAE17707.1"/>
    </source>
</evidence>
<reference evidence="2" key="1">
    <citation type="journal article" date="2021" name="Proc. Natl. Acad. Sci. U.S.A.">
        <title>A Catalog of Tens of Thousands of Viruses from Human Metagenomes Reveals Hidden Associations with Chronic Diseases.</title>
        <authorList>
            <person name="Tisza M.J."/>
            <person name="Buck C.B."/>
        </authorList>
    </citation>
    <scope>NUCLEOTIDE SEQUENCE</scope>
    <source>
        <strain evidence="2">Ctn8H20</strain>
    </source>
</reference>
<dbReference type="GO" id="GO:0004519">
    <property type="term" value="F:endonuclease activity"/>
    <property type="evidence" value="ECO:0007669"/>
    <property type="project" value="UniProtKB-KW"/>
</dbReference>
<accession>A0A8S5QFQ6</accession>
<sequence length="486" mass="58521">MYINDDFVINFFFTNKGRYKIIWNDIEERLPKLKYYKDLLKYLKNRFTDSLSLKETIYRIFYKIEVRPVCIECGNHVQFTGIKKKNFFDNFCCKTCRYKHTVKEVKNHFLENYGVENPSQLQSIKDKKVETTRKHYGVDNPSQAEEIKKKKEEKSLEVYGTKYVFQAEEVKEKITKSFLKTYGVKSYTQTEEYKKKTKETNNRKYGKNYYTQTDEYKERVKATYLEKYGAENVFASEKIKERMKETWIKKYGVDNPAKSDQVYQKVILTNLSRYGVKVTFQSEIIKEKCKETCLRRYGKPFYAQTNEYKEKVIETNLIKYGVPHQWANRQIIEKGWETKRKNKTFSTSSIEEEIYNQLLQIFPIDAVIRQYKEERYPWRCDFYIKPLDLFIEVQGTWTHGKHPFDKNNPEDLKILEEWIQKSKMSEKNMFITAINGWTNRDVKKRKIAIENNINFIEIFSTSPYLRNIFKVLDCWTNRSSNYLVLI</sequence>
<name>A0A8S5QFQ6_9CAUD</name>
<keyword evidence="2" id="KW-0540">Nuclease</keyword>
<feature type="domain" description="DUF7487" evidence="1">
    <location>
        <begin position="218"/>
        <end position="349"/>
    </location>
</feature>
<proteinExistence type="predicted"/>
<evidence type="ECO:0000259" key="1">
    <source>
        <dbReference type="Pfam" id="PF24308"/>
    </source>
</evidence>
<keyword evidence="2" id="KW-0378">Hydrolase</keyword>
<protein>
    <submittedName>
        <fullName evidence="2">Endonuclease-like protein</fullName>
    </submittedName>
</protein>
<dbReference type="InterPro" id="IPR055910">
    <property type="entry name" value="DUF7487"/>
</dbReference>
<organism evidence="2">
    <name type="scientific">Myoviridae sp. ctn8H20</name>
    <dbReference type="NCBI Taxonomy" id="2825169"/>
    <lineage>
        <taxon>Viruses</taxon>
        <taxon>Duplodnaviria</taxon>
        <taxon>Heunggongvirae</taxon>
        <taxon>Uroviricota</taxon>
        <taxon>Caudoviricetes</taxon>
    </lineage>
</organism>
<dbReference type="Pfam" id="PF24308">
    <property type="entry name" value="DUF7487"/>
    <property type="match status" value="1"/>
</dbReference>